<dbReference type="EMBL" id="QWGR01000002">
    <property type="protein sequence ID" value="RIJ50131.1"/>
    <property type="molecule type" value="Genomic_DNA"/>
</dbReference>
<comment type="caution">
    <text evidence="1">The sequence shown here is derived from an EMBL/GenBank/DDBJ whole genome shotgun (WGS) entry which is preliminary data.</text>
</comment>
<evidence type="ECO:0000313" key="1">
    <source>
        <dbReference type="EMBL" id="RIJ50131.1"/>
    </source>
</evidence>
<accession>A0A399T7M1</accession>
<organism evidence="1 2">
    <name type="scientific">Maribellus luteus</name>
    <dbReference type="NCBI Taxonomy" id="2305463"/>
    <lineage>
        <taxon>Bacteria</taxon>
        <taxon>Pseudomonadati</taxon>
        <taxon>Bacteroidota</taxon>
        <taxon>Bacteroidia</taxon>
        <taxon>Marinilabiliales</taxon>
        <taxon>Prolixibacteraceae</taxon>
        <taxon>Maribellus</taxon>
    </lineage>
</organism>
<gene>
    <name evidence="1" type="ORF">D1614_05130</name>
</gene>
<dbReference type="AlphaFoldDB" id="A0A399T7M1"/>
<dbReference type="Proteomes" id="UP000265926">
    <property type="component" value="Unassembled WGS sequence"/>
</dbReference>
<evidence type="ECO:0000313" key="2">
    <source>
        <dbReference type="Proteomes" id="UP000265926"/>
    </source>
</evidence>
<proteinExistence type="predicted"/>
<protein>
    <submittedName>
        <fullName evidence="1">Uncharacterized protein</fullName>
    </submittedName>
</protein>
<sequence length="75" mass="8636">MNRLSADSRFFLWFFCEASSLFGTKIGSVHWPWAVSRKTSEVGVKRVRLFDPEYSGEFRTLSRQHVVFSCEADAA</sequence>
<name>A0A399T7M1_9BACT</name>
<keyword evidence="2" id="KW-1185">Reference proteome</keyword>
<reference evidence="1 2" key="1">
    <citation type="submission" date="2018-08" db="EMBL/GenBank/DDBJ databases">
        <title>Pallidiluteibacterium maritimus gen. nov., sp. nov., isolated from coastal sediment.</title>
        <authorList>
            <person name="Zhou L.Y."/>
        </authorList>
    </citation>
    <scope>NUCLEOTIDE SEQUENCE [LARGE SCALE GENOMIC DNA]</scope>
    <source>
        <strain evidence="1 2">XSD2</strain>
    </source>
</reference>